<evidence type="ECO:0000313" key="8">
    <source>
        <dbReference type="Proteomes" id="UP000522081"/>
    </source>
</evidence>
<dbReference type="InterPro" id="IPR013766">
    <property type="entry name" value="Thioredoxin_domain"/>
</dbReference>
<gene>
    <name evidence="7" type="ORF">FHS75_001447</name>
</gene>
<keyword evidence="7" id="KW-0413">Isomerase</keyword>
<dbReference type="GO" id="GO:0017004">
    <property type="term" value="P:cytochrome complex assembly"/>
    <property type="evidence" value="ECO:0007669"/>
    <property type="project" value="UniProtKB-KW"/>
</dbReference>
<reference evidence="7 8" key="1">
    <citation type="submission" date="2020-07" db="EMBL/GenBank/DDBJ databases">
        <title>Genomic Encyclopedia of Type Strains, Phase IV (KMG-IV): sequencing the most valuable type-strain genomes for metagenomic binning, comparative biology and taxonomic classification.</title>
        <authorList>
            <person name="Goeker M."/>
        </authorList>
    </citation>
    <scope>NUCLEOTIDE SEQUENCE [LARGE SCALE GENOMIC DNA]</scope>
    <source>
        <strain evidence="7 8">DSM 29043</strain>
    </source>
</reference>
<dbReference type="InterPro" id="IPR013740">
    <property type="entry name" value="Redoxin"/>
</dbReference>
<dbReference type="Pfam" id="PF08534">
    <property type="entry name" value="Redoxin"/>
    <property type="match status" value="1"/>
</dbReference>
<dbReference type="PROSITE" id="PS51352">
    <property type="entry name" value="THIOREDOXIN_2"/>
    <property type="match status" value="1"/>
</dbReference>
<evidence type="ECO:0000313" key="7">
    <source>
        <dbReference type="EMBL" id="NYH95128.1"/>
    </source>
</evidence>
<dbReference type="Gene3D" id="3.40.30.10">
    <property type="entry name" value="Glutaredoxin"/>
    <property type="match status" value="1"/>
</dbReference>
<evidence type="ECO:0000256" key="2">
    <source>
        <dbReference type="ARBA" id="ARBA00022748"/>
    </source>
</evidence>
<evidence type="ECO:0000256" key="1">
    <source>
        <dbReference type="ARBA" id="ARBA00004196"/>
    </source>
</evidence>
<dbReference type="GO" id="GO:0030313">
    <property type="term" value="C:cell envelope"/>
    <property type="evidence" value="ECO:0007669"/>
    <property type="project" value="UniProtKB-SubCell"/>
</dbReference>
<dbReference type="RefSeq" id="WP_244959010.1">
    <property type="nucleotide sequence ID" value="NZ_JACBZF010000002.1"/>
</dbReference>
<sequence length="190" mass="20233">MLTSRPLTLFALSIALMAGGCDRQSTAPAQPGDDAGKSNAPSLAGVIDRSRAGQPIPDFTVSTADGESLSLPSLRGKPVLLNLWATWCAPCVVELPTLDEVAAKRGEELKVLTVSQDTGRASGVADFLREKGGDNLEAWLDPENQLSFHYATGTLPTTVLYDAQGREVWRYVGGMEWNDAKAAEMLAEGL</sequence>
<dbReference type="AlphaFoldDB" id="A0A7Y9XXW6"/>
<dbReference type="GO" id="GO:0015036">
    <property type="term" value="F:disulfide oxidoreductase activity"/>
    <property type="evidence" value="ECO:0007669"/>
    <property type="project" value="UniProtKB-ARBA"/>
</dbReference>
<accession>A0A7Y9XXW6</accession>
<dbReference type="InterPro" id="IPR036249">
    <property type="entry name" value="Thioredoxin-like_sf"/>
</dbReference>
<proteinExistence type="predicted"/>
<feature type="chain" id="PRO_5030721764" evidence="5">
    <location>
        <begin position="19"/>
        <end position="190"/>
    </location>
</feature>
<feature type="signal peptide" evidence="5">
    <location>
        <begin position="1"/>
        <end position="18"/>
    </location>
</feature>
<dbReference type="InterPro" id="IPR017937">
    <property type="entry name" value="Thioredoxin_CS"/>
</dbReference>
<dbReference type="InterPro" id="IPR050553">
    <property type="entry name" value="Thioredoxin_ResA/DsbE_sf"/>
</dbReference>
<dbReference type="CDD" id="cd02966">
    <property type="entry name" value="TlpA_like_family"/>
    <property type="match status" value="1"/>
</dbReference>
<evidence type="ECO:0000256" key="4">
    <source>
        <dbReference type="SAM" id="MobiDB-lite"/>
    </source>
</evidence>
<feature type="domain" description="Thioredoxin" evidence="6">
    <location>
        <begin position="50"/>
        <end position="190"/>
    </location>
</feature>
<dbReference type="GO" id="GO:0016853">
    <property type="term" value="F:isomerase activity"/>
    <property type="evidence" value="ECO:0007669"/>
    <property type="project" value="UniProtKB-KW"/>
</dbReference>
<dbReference type="PANTHER" id="PTHR42852:SF13">
    <property type="entry name" value="PROTEIN DIPZ"/>
    <property type="match status" value="1"/>
</dbReference>
<name>A0A7Y9XXW6_9SPHN</name>
<organism evidence="7 8">
    <name type="scientific">Novosphingobium marinum</name>
    <dbReference type="NCBI Taxonomy" id="1514948"/>
    <lineage>
        <taxon>Bacteria</taxon>
        <taxon>Pseudomonadati</taxon>
        <taxon>Pseudomonadota</taxon>
        <taxon>Alphaproteobacteria</taxon>
        <taxon>Sphingomonadales</taxon>
        <taxon>Sphingomonadaceae</taxon>
        <taxon>Novosphingobium</taxon>
    </lineage>
</organism>
<dbReference type="PROSITE" id="PS00194">
    <property type="entry name" value="THIOREDOXIN_1"/>
    <property type="match status" value="1"/>
</dbReference>
<keyword evidence="2" id="KW-0201">Cytochrome c-type biogenesis</keyword>
<evidence type="ECO:0000256" key="3">
    <source>
        <dbReference type="ARBA" id="ARBA00023284"/>
    </source>
</evidence>
<dbReference type="EMBL" id="JACBZF010000002">
    <property type="protein sequence ID" value="NYH95128.1"/>
    <property type="molecule type" value="Genomic_DNA"/>
</dbReference>
<keyword evidence="5" id="KW-0732">Signal</keyword>
<comment type="subcellular location">
    <subcellularLocation>
        <location evidence="1">Cell envelope</location>
    </subcellularLocation>
</comment>
<dbReference type="PANTHER" id="PTHR42852">
    <property type="entry name" value="THIOL:DISULFIDE INTERCHANGE PROTEIN DSBE"/>
    <property type="match status" value="1"/>
</dbReference>
<dbReference type="Proteomes" id="UP000522081">
    <property type="component" value="Unassembled WGS sequence"/>
</dbReference>
<evidence type="ECO:0000256" key="5">
    <source>
        <dbReference type="SAM" id="SignalP"/>
    </source>
</evidence>
<dbReference type="SUPFAM" id="SSF52833">
    <property type="entry name" value="Thioredoxin-like"/>
    <property type="match status" value="1"/>
</dbReference>
<dbReference type="PROSITE" id="PS51257">
    <property type="entry name" value="PROKAR_LIPOPROTEIN"/>
    <property type="match status" value="1"/>
</dbReference>
<keyword evidence="8" id="KW-1185">Reference proteome</keyword>
<keyword evidence="3" id="KW-0676">Redox-active center</keyword>
<comment type="caution">
    <text evidence="7">The sequence shown here is derived from an EMBL/GenBank/DDBJ whole genome shotgun (WGS) entry which is preliminary data.</text>
</comment>
<evidence type="ECO:0000259" key="6">
    <source>
        <dbReference type="PROSITE" id="PS51352"/>
    </source>
</evidence>
<feature type="region of interest" description="Disordered" evidence="4">
    <location>
        <begin position="23"/>
        <end position="42"/>
    </location>
</feature>
<protein>
    <submittedName>
        <fullName evidence="7">Thiol-disulfide isomerase/thioredoxin</fullName>
    </submittedName>
</protein>